<keyword evidence="2" id="KW-0698">rRNA processing</keyword>
<keyword evidence="3 6" id="KW-0489">Methyltransferase</keyword>
<evidence type="ECO:0000256" key="1">
    <source>
        <dbReference type="ARBA" id="ARBA00022490"/>
    </source>
</evidence>
<dbReference type="OrthoDB" id="1115728at2"/>
<dbReference type="InterPro" id="IPR010286">
    <property type="entry name" value="METTL16/RlmF"/>
</dbReference>
<protein>
    <submittedName>
        <fullName evidence="6">23S rRNA (Adenine(1618)-N(6))-methyltransferase RlmF</fullName>
    </submittedName>
</protein>
<organism evidence="6 7">
    <name type="scientific">Dokdonia sinensis</name>
    <dbReference type="NCBI Taxonomy" id="2479847"/>
    <lineage>
        <taxon>Bacteria</taxon>
        <taxon>Pseudomonadati</taxon>
        <taxon>Bacteroidota</taxon>
        <taxon>Flavobacteriia</taxon>
        <taxon>Flavobacteriales</taxon>
        <taxon>Flavobacteriaceae</taxon>
        <taxon>Dokdonia</taxon>
    </lineage>
</organism>
<gene>
    <name evidence="6" type="primary">rlmF</name>
    <name evidence="6" type="ORF">EAX61_07925</name>
</gene>
<keyword evidence="1" id="KW-0963">Cytoplasm</keyword>
<proteinExistence type="predicted"/>
<accession>A0A3M0GD52</accession>
<dbReference type="Proteomes" id="UP000281985">
    <property type="component" value="Unassembled WGS sequence"/>
</dbReference>
<evidence type="ECO:0000256" key="5">
    <source>
        <dbReference type="ARBA" id="ARBA00022691"/>
    </source>
</evidence>
<dbReference type="InterPro" id="IPR016909">
    <property type="entry name" value="rRNA_lsu_MeTfrase_F"/>
</dbReference>
<evidence type="ECO:0000313" key="6">
    <source>
        <dbReference type="EMBL" id="RMB59503.1"/>
    </source>
</evidence>
<evidence type="ECO:0000313" key="7">
    <source>
        <dbReference type="Proteomes" id="UP000281985"/>
    </source>
</evidence>
<dbReference type="Pfam" id="PF05971">
    <property type="entry name" value="Methyltransf_10"/>
    <property type="match status" value="1"/>
</dbReference>
<dbReference type="Gene3D" id="3.40.50.150">
    <property type="entry name" value="Vaccinia Virus protein VP39"/>
    <property type="match status" value="1"/>
</dbReference>
<dbReference type="CDD" id="cd02440">
    <property type="entry name" value="AdoMet_MTases"/>
    <property type="match status" value="1"/>
</dbReference>
<evidence type="ECO:0000256" key="4">
    <source>
        <dbReference type="ARBA" id="ARBA00022679"/>
    </source>
</evidence>
<dbReference type="GO" id="GO:0052907">
    <property type="term" value="F:23S rRNA (adenine(1618)-N(6))-methyltransferase activity"/>
    <property type="evidence" value="ECO:0007669"/>
    <property type="project" value="TreeGrafter"/>
</dbReference>
<dbReference type="NCBIfam" id="NF008725">
    <property type="entry name" value="PRK11727.1"/>
    <property type="match status" value="1"/>
</dbReference>
<keyword evidence="7" id="KW-1185">Reference proteome</keyword>
<dbReference type="RefSeq" id="WP_121917141.1">
    <property type="nucleotide sequence ID" value="NZ_REFV01000006.1"/>
</dbReference>
<sequence length="278" mass="31840">MHDNNIHKENYNFKTLVKSVPELQPHLKSITGKTTIDFNDASAVFLLNKALLLSHYDIRDWSIPENYLCPPIPGRVDYIHHLKDLINKNDVKGLDIGTGASLIYPLLSASVYDWEMTGVEVDETAFKKAKENLSHNPHLASKINIIHQKDRGNIFKGAIAEEEFYEFTMCNPPFYASEEDAVKANRIKNQNLKARNLTRNFAGVSTELWCNGGEALFIKRMIKESVDFKTQVGWFTTLVSRSEHLPKIYKQLDKLKATHKTVAMELGNKKTRFVGWRF</sequence>
<comment type="caution">
    <text evidence="6">The sequence shown here is derived from an EMBL/GenBank/DDBJ whole genome shotgun (WGS) entry which is preliminary data.</text>
</comment>
<evidence type="ECO:0000256" key="2">
    <source>
        <dbReference type="ARBA" id="ARBA00022552"/>
    </source>
</evidence>
<name>A0A3M0GD52_9FLAO</name>
<dbReference type="PANTHER" id="PTHR13393:SF0">
    <property type="entry name" value="RNA N6-ADENOSINE-METHYLTRANSFERASE METTL16"/>
    <property type="match status" value="1"/>
</dbReference>
<dbReference type="PANTHER" id="PTHR13393">
    <property type="entry name" value="SAM-DEPENDENT METHYLTRANSFERASE"/>
    <property type="match status" value="1"/>
</dbReference>
<dbReference type="EMBL" id="REFV01000006">
    <property type="protein sequence ID" value="RMB59503.1"/>
    <property type="molecule type" value="Genomic_DNA"/>
</dbReference>
<reference evidence="6 7" key="1">
    <citation type="submission" date="2018-10" db="EMBL/GenBank/DDBJ databases">
        <title>Dokdonia luteus sp. nov., isolated from sea water.</title>
        <authorList>
            <person name="Zhou L.Y."/>
            <person name="Du Z.J."/>
        </authorList>
    </citation>
    <scope>NUCLEOTIDE SEQUENCE [LARGE SCALE GENOMIC DNA]</scope>
    <source>
        <strain evidence="6 7">SH27</strain>
    </source>
</reference>
<dbReference type="InterPro" id="IPR029063">
    <property type="entry name" value="SAM-dependent_MTases_sf"/>
</dbReference>
<keyword evidence="5" id="KW-0949">S-adenosyl-L-methionine</keyword>
<keyword evidence="4 6" id="KW-0808">Transferase</keyword>
<dbReference type="AlphaFoldDB" id="A0A3M0GD52"/>
<dbReference type="SUPFAM" id="SSF53335">
    <property type="entry name" value="S-adenosyl-L-methionine-dependent methyltransferases"/>
    <property type="match status" value="1"/>
</dbReference>
<dbReference type="GO" id="GO:0005737">
    <property type="term" value="C:cytoplasm"/>
    <property type="evidence" value="ECO:0007669"/>
    <property type="project" value="InterPro"/>
</dbReference>
<dbReference type="PIRSF" id="PIRSF029038">
    <property type="entry name" value="Mtase_YbiN_prd"/>
    <property type="match status" value="1"/>
</dbReference>
<dbReference type="GO" id="GO:0070475">
    <property type="term" value="P:rRNA base methylation"/>
    <property type="evidence" value="ECO:0007669"/>
    <property type="project" value="TreeGrafter"/>
</dbReference>
<evidence type="ECO:0000256" key="3">
    <source>
        <dbReference type="ARBA" id="ARBA00022603"/>
    </source>
</evidence>